<dbReference type="EMBL" id="FWZU01000002">
    <property type="protein sequence ID" value="SMF03213.1"/>
    <property type="molecule type" value="Genomic_DNA"/>
</dbReference>
<accession>A0A1X7CU37</accession>
<organism evidence="1 2">
    <name type="scientific">Desulfovibrio gilichinskyi</name>
    <dbReference type="NCBI Taxonomy" id="1519643"/>
    <lineage>
        <taxon>Bacteria</taxon>
        <taxon>Pseudomonadati</taxon>
        <taxon>Thermodesulfobacteriota</taxon>
        <taxon>Desulfovibrionia</taxon>
        <taxon>Desulfovibrionales</taxon>
        <taxon>Desulfovibrionaceae</taxon>
        <taxon>Desulfovibrio</taxon>
    </lineage>
</organism>
<dbReference type="AlphaFoldDB" id="A0A1X7CU37"/>
<sequence>MKIFVRERVKATDGDKSPRFRVVGVTGGELTIKVKRIRKCELKQLAEHTGAEIVYLTRDGEGNEGKREAA</sequence>
<dbReference type="RefSeq" id="WP_085099970.1">
    <property type="nucleotide sequence ID" value="NZ_FWZU01000002.1"/>
</dbReference>
<reference evidence="2" key="1">
    <citation type="submission" date="2017-04" db="EMBL/GenBank/DDBJ databases">
        <authorList>
            <person name="Varghese N."/>
            <person name="Submissions S."/>
        </authorList>
    </citation>
    <scope>NUCLEOTIDE SEQUENCE [LARGE SCALE GENOMIC DNA]</scope>
    <source>
        <strain evidence="2">K3S</strain>
    </source>
</reference>
<keyword evidence="2" id="KW-1185">Reference proteome</keyword>
<evidence type="ECO:0000313" key="2">
    <source>
        <dbReference type="Proteomes" id="UP000192906"/>
    </source>
</evidence>
<proteinExistence type="predicted"/>
<dbReference type="STRING" id="1519643.SAMN06295933_1271"/>
<name>A0A1X7CU37_9BACT</name>
<protein>
    <submittedName>
        <fullName evidence="1">Uncharacterized protein</fullName>
    </submittedName>
</protein>
<dbReference type="Proteomes" id="UP000192906">
    <property type="component" value="Unassembled WGS sequence"/>
</dbReference>
<gene>
    <name evidence="1" type="ORF">SAMN06295933_1271</name>
</gene>
<evidence type="ECO:0000313" key="1">
    <source>
        <dbReference type="EMBL" id="SMF03213.1"/>
    </source>
</evidence>
<dbReference type="OrthoDB" id="5459352at2"/>